<accession>A0ABV8RDT2</accession>
<sequence>MFLMFGMVLGPLAVALAYFYGLNRRYNADKAQHHLASMMIAEVTQNGEATREDIVQHLRHYAPSDRLRRVNHALKLIKKTVSAENYGKALELAKSVYR</sequence>
<dbReference type="EMBL" id="JBHSDH010000012">
    <property type="protein sequence ID" value="MFC4291558.1"/>
    <property type="molecule type" value="Genomic_DNA"/>
</dbReference>
<name>A0ABV8RDT2_9SPHN</name>
<proteinExistence type="predicted"/>
<evidence type="ECO:0000313" key="2">
    <source>
        <dbReference type="Proteomes" id="UP001595887"/>
    </source>
</evidence>
<dbReference type="RefSeq" id="WP_381421508.1">
    <property type="nucleotide sequence ID" value="NZ_JBHSDH010000012.1"/>
</dbReference>
<evidence type="ECO:0000313" key="1">
    <source>
        <dbReference type="EMBL" id="MFC4291558.1"/>
    </source>
</evidence>
<gene>
    <name evidence="1" type="ORF">ACFOWX_03925</name>
</gene>
<dbReference type="Proteomes" id="UP001595887">
    <property type="component" value="Unassembled WGS sequence"/>
</dbReference>
<comment type="caution">
    <text evidence="1">The sequence shown here is derived from an EMBL/GenBank/DDBJ whole genome shotgun (WGS) entry which is preliminary data.</text>
</comment>
<reference evidence="2" key="1">
    <citation type="journal article" date="2019" name="Int. J. Syst. Evol. Microbiol.">
        <title>The Global Catalogue of Microorganisms (GCM) 10K type strain sequencing project: providing services to taxonomists for standard genome sequencing and annotation.</title>
        <authorList>
            <consortium name="The Broad Institute Genomics Platform"/>
            <consortium name="The Broad Institute Genome Sequencing Center for Infectious Disease"/>
            <person name="Wu L."/>
            <person name="Ma J."/>
        </authorList>
    </citation>
    <scope>NUCLEOTIDE SEQUENCE [LARGE SCALE GENOMIC DNA]</scope>
    <source>
        <strain evidence="2">CECT 8531</strain>
    </source>
</reference>
<keyword evidence="2" id="KW-1185">Reference proteome</keyword>
<protein>
    <recommendedName>
        <fullName evidence="3">HEAT repeat domain-containing protein</fullName>
    </recommendedName>
</protein>
<evidence type="ECO:0008006" key="3">
    <source>
        <dbReference type="Google" id="ProtNLM"/>
    </source>
</evidence>
<organism evidence="1 2">
    <name type="scientific">Sphingorhabdus arenilitoris</name>
    <dbReference type="NCBI Taxonomy" id="1490041"/>
    <lineage>
        <taxon>Bacteria</taxon>
        <taxon>Pseudomonadati</taxon>
        <taxon>Pseudomonadota</taxon>
        <taxon>Alphaproteobacteria</taxon>
        <taxon>Sphingomonadales</taxon>
        <taxon>Sphingomonadaceae</taxon>
        <taxon>Sphingorhabdus</taxon>
    </lineage>
</organism>